<dbReference type="InterPro" id="IPR024529">
    <property type="entry name" value="ECF_trnsprt_substrate-spec"/>
</dbReference>
<dbReference type="PATRIC" id="fig|1423726.3.peg.1110"/>
<feature type="transmembrane region" description="Helical" evidence="1">
    <location>
        <begin position="81"/>
        <end position="101"/>
    </location>
</feature>
<organism evidence="2 3">
    <name type="scientific">Loigolactobacillus bifermentans DSM 20003</name>
    <dbReference type="NCBI Taxonomy" id="1423726"/>
    <lineage>
        <taxon>Bacteria</taxon>
        <taxon>Bacillati</taxon>
        <taxon>Bacillota</taxon>
        <taxon>Bacilli</taxon>
        <taxon>Lactobacillales</taxon>
        <taxon>Lactobacillaceae</taxon>
        <taxon>Loigolactobacillus</taxon>
    </lineage>
</organism>
<keyword evidence="3" id="KW-1185">Reference proteome</keyword>
<keyword evidence="1" id="KW-1133">Transmembrane helix</keyword>
<dbReference type="Proteomes" id="UP000051461">
    <property type="component" value="Unassembled WGS sequence"/>
</dbReference>
<dbReference type="EMBL" id="AZDA01000018">
    <property type="protein sequence ID" value="KRK40213.1"/>
    <property type="molecule type" value="Genomic_DNA"/>
</dbReference>
<gene>
    <name evidence="2" type="ORF">FC07_GL001072</name>
</gene>
<reference evidence="2 3" key="1">
    <citation type="journal article" date="2015" name="Genome Announc.">
        <title>Expanding the biotechnology potential of lactobacilli through comparative genomics of 213 strains and associated genera.</title>
        <authorList>
            <person name="Sun Z."/>
            <person name="Harris H.M."/>
            <person name="McCann A."/>
            <person name="Guo C."/>
            <person name="Argimon S."/>
            <person name="Zhang W."/>
            <person name="Yang X."/>
            <person name="Jeffery I.B."/>
            <person name="Cooney J.C."/>
            <person name="Kagawa T.F."/>
            <person name="Liu W."/>
            <person name="Song Y."/>
            <person name="Salvetti E."/>
            <person name="Wrobel A."/>
            <person name="Rasinkangas P."/>
            <person name="Parkhill J."/>
            <person name="Rea M.C."/>
            <person name="O'Sullivan O."/>
            <person name="Ritari J."/>
            <person name="Douillard F.P."/>
            <person name="Paul Ross R."/>
            <person name="Yang R."/>
            <person name="Briner A.E."/>
            <person name="Felis G.E."/>
            <person name="de Vos W.M."/>
            <person name="Barrangou R."/>
            <person name="Klaenhammer T.R."/>
            <person name="Caufield P.W."/>
            <person name="Cui Y."/>
            <person name="Zhang H."/>
            <person name="O'Toole P.W."/>
        </authorList>
    </citation>
    <scope>NUCLEOTIDE SEQUENCE [LARGE SCALE GENOMIC DNA]</scope>
    <source>
        <strain evidence="2 3">DSM 20003</strain>
    </source>
</reference>
<dbReference type="Gene3D" id="1.10.1760.20">
    <property type="match status" value="1"/>
</dbReference>
<feature type="transmembrane region" description="Helical" evidence="1">
    <location>
        <begin position="146"/>
        <end position="164"/>
    </location>
</feature>
<proteinExistence type="predicted"/>
<dbReference type="GO" id="GO:0022857">
    <property type="term" value="F:transmembrane transporter activity"/>
    <property type="evidence" value="ECO:0007669"/>
    <property type="project" value="InterPro"/>
</dbReference>
<keyword evidence="1" id="KW-0472">Membrane</keyword>
<evidence type="ECO:0000313" key="2">
    <source>
        <dbReference type="EMBL" id="KRK40213.1"/>
    </source>
</evidence>
<dbReference type="STRING" id="1423726.FC07_GL001072"/>
<feature type="transmembrane region" description="Helical" evidence="1">
    <location>
        <begin position="53"/>
        <end position="74"/>
    </location>
</feature>
<sequence length="177" mass="19812">MKVSVQYWRLSVRKVAVLALLLAAQLVLGKFPVIGIWSVRIDFVFLATFLMGWWFGPGWAAIAAGLGDIVNALIFGAGAPYFPGFTVSAILGGLIYGAFFYRQPMTWWRAIGASLLIMVVINVVLNTYWLTLLYHTPFWGMLPIRLLKDLVLTPIQIVLLYSLGHNTSLQRLQARLL</sequence>
<dbReference type="InterPro" id="IPR030949">
    <property type="entry name" value="ECF_S_folate_fam"/>
</dbReference>
<protein>
    <recommendedName>
        <fullName evidence="4">Folate family ECF transporter S component</fullName>
    </recommendedName>
</protein>
<comment type="caution">
    <text evidence="2">The sequence shown here is derived from an EMBL/GenBank/DDBJ whole genome shotgun (WGS) entry which is preliminary data.</text>
</comment>
<keyword evidence="1" id="KW-0812">Transmembrane</keyword>
<evidence type="ECO:0000313" key="3">
    <source>
        <dbReference type="Proteomes" id="UP000051461"/>
    </source>
</evidence>
<dbReference type="RefSeq" id="WP_057903731.1">
    <property type="nucleotide sequence ID" value="NZ_AZDA01000018.1"/>
</dbReference>
<dbReference type="OrthoDB" id="4624at2"/>
<dbReference type="AlphaFoldDB" id="A0A0R1H173"/>
<evidence type="ECO:0000256" key="1">
    <source>
        <dbReference type="SAM" id="Phobius"/>
    </source>
</evidence>
<feature type="transmembrane region" description="Helical" evidence="1">
    <location>
        <begin position="107"/>
        <end position="134"/>
    </location>
</feature>
<accession>A0A0R1H173</accession>
<name>A0A0R1H173_9LACO</name>
<evidence type="ECO:0008006" key="4">
    <source>
        <dbReference type="Google" id="ProtNLM"/>
    </source>
</evidence>
<dbReference type="NCBIfam" id="TIGR04518">
    <property type="entry name" value="ECF_S_folT_fam"/>
    <property type="match status" value="1"/>
</dbReference>
<dbReference type="Pfam" id="PF12822">
    <property type="entry name" value="ECF_trnsprt"/>
    <property type="match status" value="1"/>
</dbReference>